<dbReference type="RefSeq" id="WP_016125998.1">
    <property type="nucleotide sequence ID" value="NZ_KB976269.1"/>
</dbReference>
<sequence length="489" mass="53348">QNPAYNWESFYNQQQQPTANNGAQPTTAAPSQNPVNSVNTPAYNWETYYEKQFGANSYADATLPFNPLNTRPKREGNNALYLTNPNLVGSSSGSSQTMTNPPRGDFMSLTHQPVNPNLASQMGDPTMGDPRSGQIVSGQEVGRLKVPMLTNPGQYQFMEPVFNRDSGQWETLYMRDGQRHVWNGREMQAVQRINTDGQEVSTRPEARPFVPMTEHQRAQYSALQTVKSEDSLTDLLKALNNRAGYKPAHIDTSAMQLTVIGKPALGDQPSVRNIKRALDIMGGESASFTNVNGEAPVTASTREITQTESTAVAVTNEHGGKVSVEISAEADFKPLPIKGGLKMGAEYSGKQSTATTTTNTKSTVFKAITAPVPKGQRVEINAFQNVSQIEGQMYVQGELDGNYVVQGSQGPGQVTLKSQLLSLMAENPKAARLLEAKGLKYNPITDKVTFSGYMPYKIENNGHVEAIITYYDAVTGQKVGEKPVILESN</sequence>
<dbReference type="Gene3D" id="2.170.15.10">
    <property type="entry name" value="Proaerolysin, chain A, domain 3"/>
    <property type="match status" value="1"/>
</dbReference>
<evidence type="ECO:0000313" key="2">
    <source>
        <dbReference type="EMBL" id="EOO62145.1"/>
    </source>
</evidence>
<feature type="non-terminal residue" evidence="2">
    <location>
        <position position="1"/>
    </location>
</feature>
<feature type="region of interest" description="Disordered" evidence="1">
    <location>
        <begin position="16"/>
        <end position="37"/>
    </location>
</feature>
<gene>
    <name evidence="2" type="ORF">IKE_05730</name>
</gene>
<evidence type="ECO:0000313" key="3">
    <source>
        <dbReference type="Proteomes" id="UP000014023"/>
    </source>
</evidence>
<name>A0A9W5PYQ2_BACCE</name>
<reference evidence="2 3" key="1">
    <citation type="submission" date="2012-12" db="EMBL/GenBank/DDBJ databases">
        <title>The Genome Sequence of Bacillus cereus VD196.</title>
        <authorList>
            <consortium name="The Broad Institute Genome Sequencing Platform"/>
            <consortium name="The Broad Institute Genome Sequencing Center for Infectious Disease"/>
            <person name="Feldgarden M."/>
            <person name="Van der Auwera G.A."/>
            <person name="Mahillon J."/>
            <person name="Duprez V."/>
            <person name="Timmery S."/>
            <person name="Mattelet C."/>
            <person name="Dierick K."/>
            <person name="Sun M."/>
            <person name="Yu Z."/>
            <person name="Zhu L."/>
            <person name="Hu X."/>
            <person name="Shank E.B."/>
            <person name="Swiecicka I."/>
            <person name="Hansen B.M."/>
            <person name="Andrup L."/>
            <person name="Walker B."/>
            <person name="Young S.K."/>
            <person name="Zeng Q."/>
            <person name="Gargeya S."/>
            <person name="Fitzgerald M."/>
            <person name="Haas B."/>
            <person name="Abouelleil A."/>
            <person name="Alvarado L."/>
            <person name="Arachchi H.M."/>
            <person name="Berlin A.M."/>
            <person name="Chapman S.B."/>
            <person name="Dewar J."/>
            <person name="Goldberg J."/>
            <person name="Griggs A."/>
            <person name="Gujja S."/>
            <person name="Hansen M."/>
            <person name="Howarth C."/>
            <person name="Imamovic A."/>
            <person name="Larimer J."/>
            <person name="McCowan C."/>
            <person name="Murphy C."/>
            <person name="Neiman D."/>
            <person name="Pearson M."/>
            <person name="Priest M."/>
            <person name="Roberts A."/>
            <person name="Saif S."/>
            <person name="Shea T."/>
            <person name="Sisk P."/>
            <person name="Sykes S."/>
            <person name="Wortman J."/>
            <person name="Nusbaum C."/>
            <person name="Birren B."/>
        </authorList>
    </citation>
    <scope>NUCLEOTIDE SEQUENCE [LARGE SCALE GENOMIC DNA]</scope>
    <source>
        <strain evidence="2 3">VD196</strain>
    </source>
</reference>
<dbReference type="SUPFAM" id="SSF56973">
    <property type="entry name" value="Aerolisin/ETX pore-forming domain"/>
    <property type="match status" value="1"/>
</dbReference>
<dbReference type="AlphaFoldDB" id="A0A9W5PYQ2"/>
<proteinExistence type="predicted"/>
<organism evidence="2 3">
    <name type="scientific">Bacillus cereus VD196</name>
    <dbReference type="NCBI Taxonomy" id="1053243"/>
    <lineage>
        <taxon>Bacteria</taxon>
        <taxon>Bacillati</taxon>
        <taxon>Bacillota</taxon>
        <taxon>Bacilli</taxon>
        <taxon>Bacillales</taxon>
        <taxon>Bacillaceae</taxon>
        <taxon>Bacillus</taxon>
        <taxon>Bacillus cereus group</taxon>
    </lineage>
</organism>
<protein>
    <submittedName>
        <fullName evidence="2">Uncharacterized protein</fullName>
    </submittedName>
</protein>
<dbReference type="EMBL" id="AHFL01000055">
    <property type="protein sequence ID" value="EOO62145.1"/>
    <property type="molecule type" value="Genomic_DNA"/>
</dbReference>
<accession>A0A9W5PYQ2</accession>
<evidence type="ECO:0000256" key="1">
    <source>
        <dbReference type="SAM" id="MobiDB-lite"/>
    </source>
</evidence>
<comment type="caution">
    <text evidence="2">The sequence shown here is derived from an EMBL/GenBank/DDBJ whole genome shotgun (WGS) entry which is preliminary data.</text>
</comment>
<dbReference type="Proteomes" id="UP000014023">
    <property type="component" value="Unassembled WGS sequence"/>
</dbReference>